<evidence type="ECO:0000256" key="1">
    <source>
        <dbReference type="ARBA" id="ARBA00006798"/>
    </source>
</evidence>
<dbReference type="AlphaFoldDB" id="A0A9W9ZNL0"/>
<gene>
    <name evidence="11" type="ORF">OS493_018695</name>
</gene>
<dbReference type="SUPFAM" id="SSF55931">
    <property type="entry name" value="Glutamine synthetase/guanido kinase"/>
    <property type="match status" value="1"/>
</dbReference>
<feature type="binding site" evidence="8">
    <location>
        <begin position="143"/>
        <end position="147"/>
    </location>
    <ligand>
        <name>ATP</name>
        <dbReference type="ChEBI" id="CHEBI:30616"/>
    </ligand>
</feature>
<evidence type="ECO:0000256" key="3">
    <source>
        <dbReference type="ARBA" id="ARBA00022679"/>
    </source>
</evidence>
<evidence type="ECO:0000256" key="6">
    <source>
        <dbReference type="ARBA" id="ARBA00022840"/>
    </source>
</evidence>
<evidence type="ECO:0000259" key="9">
    <source>
        <dbReference type="PROSITE" id="PS51509"/>
    </source>
</evidence>
<keyword evidence="12" id="KW-1185">Reference proteome</keyword>
<comment type="caution">
    <text evidence="8">Lacks conserved residue(s) required for the propagation of feature annotation.</text>
</comment>
<name>A0A9W9ZNL0_9CNID</name>
<feature type="domain" description="Phosphagen kinase C-terminal" evidence="10">
    <location>
        <begin position="140"/>
        <end position="198"/>
    </location>
</feature>
<comment type="caution">
    <text evidence="11">The sequence shown here is derived from an EMBL/GenBank/DDBJ whole genome shotgun (WGS) entry which is preliminary data.</text>
</comment>
<dbReference type="PROSITE" id="PS51510">
    <property type="entry name" value="PHOSPHAGEN_KINASE_C"/>
    <property type="match status" value="1"/>
</dbReference>
<organism evidence="11 12">
    <name type="scientific">Desmophyllum pertusum</name>
    <dbReference type="NCBI Taxonomy" id="174260"/>
    <lineage>
        <taxon>Eukaryota</taxon>
        <taxon>Metazoa</taxon>
        <taxon>Cnidaria</taxon>
        <taxon>Anthozoa</taxon>
        <taxon>Hexacorallia</taxon>
        <taxon>Scleractinia</taxon>
        <taxon>Caryophylliina</taxon>
        <taxon>Caryophylliidae</taxon>
        <taxon>Desmophyllum</taxon>
    </lineage>
</organism>
<dbReference type="OrthoDB" id="5972393at2759"/>
<accession>A0A9W9ZNL0</accession>
<dbReference type="InterPro" id="IPR022414">
    <property type="entry name" value="ATP-guanido_PTrfase_cat"/>
</dbReference>
<dbReference type="InterPro" id="IPR014746">
    <property type="entry name" value="Gln_synth/guanido_kin_cat_dom"/>
</dbReference>
<dbReference type="Pfam" id="PF02807">
    <property type="entry name" value="ATP-gua_PtransN"/>
    <property type="match status" value="1"/>
</dbReference>
<dbReference type="SUPFAM" id="SSF48034">
    <property type="entry name" value="Guanido kinase N-terminal domain"/>
    <property type="match status" value="1"/>
</dbReference>
<evidence type="ECO:0000259" key="10">
    <source>
        <dbReference type="PROSITE" id="PS51510"/>
    </source>
</evidence>
<feature type="domain" description="Phosphagen kinase N-terminal" evidence="9">
    <location>
        <begin position="32"/>
        <end position="115"/>
    </location>
</feature>
<dbReference type="EC" id="2.7.3.2" evidence="2"/>
<evidence type="ECO:0000313" key="12">
    <source>
        <dbReference type="Proteomes" id="UP001163046"/>
    </source>
</evidence>
<dbReference type="PROSITE" id="PS51509">
    <property type="entry name" value="PHOSPHAGEN_KINASE_N"/>
    <property type="match status" value="1"/>
</dbReference>
<protein>
    <recommendedName>
        <fullName evidence="2">creatine kinase</fullName>
        <ecNumber evidence="2">2.7.3.2</ecNumber>
    </recommendedName>
</protein>
<keyword evidence="4 8" id="KW-0547">Nucleotide-binding</keyword>
<evidence type="ECO:0000256" key="8">
    <source>
        <dbReference type="PROSITE-ProRule" id="PRU00843"/>
    </source>
</evidence>
<evidence type="ECO:0000256" key="5">
    <source>
        <dbReference type="ARBA" id="ARBA00022777"/>
    </source>
</evidence>
<comment type="similarity">
    <text evidence="1 7">Belongs to the ATP:guanido phosphotransferase family.</text>
</comment>
<reference evidence="11" key="1">
    <citation type="submission" date="2023-01" db="EMBL/GenBank/DDBJ databases">
        <title>Genome assembly of the deep-sea coral Lophelia pertusa.</title>
        <authorList>
            <person name="Herrera S."/>
            <person name="Cordes E."/>
        </authorList>
    </citation>
    <scope>NUCLEOTIDE SEQUENCE</scope>
    <source>
        <strain evidence="11">USNM1676648</strain>
        <tissue evidence="11">Polyp</tissue>
    </source>
</reference>
<dbReference type="GO" id="GO:0004111">
    <property type="term" value="F:creatine kinase activity"/>
    <property type="evidence" value="ECO:0007669"/>
    <property type="project" value="UniProtKB-EC"/>
</dbReference>
<dbReference type="InterPro" id="IPR000749">
    <property type="entry name" value="ATP-guanido_PTrfase"/>
</dbReference>
<dbReference type="Proteomes" id="UP001163046">
    <property type="component" value="Unassembled WGS sequence"/>
</dbReference>
<proteinExistence type="inferred from homology"/>
<keyword evidence="5 8" id="KW-0418">Kinase</keyword>
<dbReference type="InterPro" id="IPR022413">
    <property type="entry name" value="ATP-guanido_PTrfase_N"/>
</dbReference>
<dbReference type="PANTHER" id="PTHR11547:SF23">
    <property type="entry name" value="CREATINE KINASE B-TYPE"/>
    <property type="match status" value="1"/>
</dbReference>
<dbReference type="Gene3D" id="1.10.135.10">
    <property type="entry name" value="ATP:guanido phosphotransferase, N-terminal domain"/>
    <property type="match status" value="1"/>
</dbReference>
<evidence type="ECO:0000313" key="11">
    <source>
        <dbReference type="EMBL" id="KAJ7385006.1"/>
    </source>
</evidence>
<sequence length="198" mass="22294">MDQGQGLVSLAKSVGTRLLDTAAGIFNDRQTRGDGETDFLLGKITQNNSIVCPYLTEMILREFHEIKTTKGFTLKDGLRRGIRHHKDKAGIVAGDEESYVLFQRVFDPLVKEIHGISAHHLPISSLKPDALGKTVFDKHCVLSCRIRVLRSLKGFPFSWFCTREERISVEKIVTGVLEKLKDDLHGEYIPLAGYETRI</sequence>
<evidence type="ECO:0000256" key="2">
    <source>
        <dbReference type="ARBA" id="ARBA00012231"/>
    </source>
</evidence>
<dbReference type="EMBL" id="MU825883">
    <property type="protein sequence ID" value="KAJ7385006.1"/>
    <property type="molecule type" value="Genomic_DNA"/>
</dbReference>
<evidence type="ECO:0000256" key="7">
    <source>
        <dbReference type="PROSITE-ProRule" id="PRU00842"/>
    </source>
</evidence>
<dbReference type="PANTHER" id="PTHR11547">
    <property type="entry name" value="ARGININE OR CREATINE KINASE"/>
    <property type="match status" value="1"/>
</dbReference>
<keyword evidence="3 8" id="KW-0808">Transferase</keyword>
<dbReference type="GO" id="GO:0005615">
    <property type="term" value="C:extracellular space"/>
    <property type="evidence" value="ECO:0007669"/>
    <property type="project" value="TreeGrafter"/>
</dbReference>
<dbReference type="GO" id="GO:0046314">
    <property type="term" value="P:phosphocreatine biosynthetic process"/>
    <property type="evidence" value="ECO:0007669"/>
    <property type="project" value="InterPro"/>
</dbReference>
<evidence type="ECO:0000256" key="4">
    <source>
        <dbReference type="ARBA" id="ARBA00022741"/>
    </source>
</evidence>
<dbReference type="GO" id="GO:0005524">
    <property type="term" value="F:ATP binding"/>
    <property type="evidence" value="ECO:0007669"/>
    <property type="project" value="UniProtKB-UniRule"/>
</dbReference>
<keyword evidence="6 8" id="KW-0067">ATP-binding</keyword>
<dbReference type="Gene3D" id="3.30.590.10">
    <property type="entry name" value="Glutamine synthetase/guanido kinase, catalytic domain"/>
    <property type="match status" value="1"/>
</dbReference>
<dbReference type="InterPro" id="IPR036802">
    <property type="entry name" value="ATP-guanido_PTrfase_N_sf"/>
</dbReference>